<evidence type="ECO:0000256" key="3">
    <source>
        <dbReference type="SAM" id="SignalP"/>
    </source>
</evidence>
<protein>
    <recommendedName>
        <fullName evidence="6">Lipoprotein</fullName>
    </recommendedName>
</protein>
<feature type="compositionally biased region" description="Polar residues" evidence="2">
    <location>
        <begin position="24"/>
        <end position="36"/>
    </location>
</feature>
<keyword evidence="1" id="KW-0175">Coiled coil</keyword>
<feature type="chain" id="PRO_5007851348" description="Lipoprotein" evidence="3">
    <location>
        <begin position="27"/>
        <end position="175"/>
    </location>
</feature>
<comment type="caution">
    <text evidence="4">The sequence shown here is derived from an EMBL/GenBank/DDBJ whole genome shotgun (WGS) entry which is preliminary data.</text>
</comment>
<dbReference type="PATRIC" id="fig|1396.535.peg.2550"/>
<evidence type="ECO:0000256" key="1">
    <source>
        <dbReference type="SAM" id="Coils"/>
    </source>
</evidence>
<dbReference type="EMBL" id="LJKE01000121">
    <property type="protein sequence ID" value="KZD51742.1"/>
    <property type="molecule type" value="Genomic_DNA"/>
</dbReference>
<feature type="signal peptide" evidence="3">
    <location>
        <begin position="1"/>
        <end position="26"/>
    </location>
</feature>
<dbReference type="PROSITE" id="PS51257">
    <property type="entry name" value="PROKAR_LIPOPROTEIN"/>
    <property type="match status" value="1"/>
</dbReference>
<feature type="coiled-coil region" evidence="1">
    <location>
        <begin position="95"/>
        <end position="122"/>
    </location>
</feature>
<organism evidence="4 5">
    <name type="scientific">Bacillus cereus</name>
    <dbReference type="NCBI Taxonomy" id="1396"/>
    <lineage>
        <taxon>Bacteria</taxon>
        <taxon>Bacillati</taxon>
        <taxon>Bacillota</taxon>
        <taxon>Bacilli</taxon>
        <taxon>Bacillales</taxon>
        <taxon>Bacillaceae</taxon>
        <taxon>Bacillus</taxon>
        <taxon>Bacillus cereus group</taxon>
    </lineage>
</organism>
<evidence type="ECO:0000256" key="2">
    <source>
        <dbReference type="SAM" id="MobiDB-lite"/>
    </source>
</evidence>
<evidence type="ECO:0000313" key="4">
    <source>
        <dbReference type="EMBL" id="KZD51742.1"/>
    </source>
</evidence>
<evidence type="ECO:0000313" key="5">
    <source>
        <dbReference type="Proteomes" id="UP000076482"/>
    </source>
</evidence>
<name>A0A164KVH3_BACCE</name>
<dbReference type="AlphaFoldDB" id="A0A164KVH3"/>
<dbReference type="Proteomes" id="UP000076482">
    <property type="component" value="Unassembled WGS sequence"/>
</dbReference>
<proteinExistence type="predicted"/>
<accession>A0A164KVH3</accession>
<gene>
    <name evidence="4" type="ORF">B4088_5916</name>
</gene>
<reference evidence="4 5" key="1">
    <citation type="submission" date="2015-09" db="EMBL/GenBank/DDBJ databases">
        <title>Bacillus cereus food isolates.</title>
        <authorList>
            <person name="Boekhorst J."/>
        </authorList>
    </citation>
    <scope>NUCLEOTIDE SEQUENCE [LARGE SCALE GENOMIC DNA]</scope>
    <source>
        <strain evidence="4 5">B4088</strain>
    </source>
</reference>
<feature type="region of interest" description="Disordered" evidence="2">
    <location>
        <begin position="23"/>
        <end position="50"/>
    </location>
</feature>
<sequence length="175" mass="20360">MKAFKMSLVIGIALMMLAGCGDTEQAQEPAKQSQKKVNYAQEWDKKEEKRIKEEQERKAAEDYFKKYPFLKDSLGSDTLEYSTIKKIAKNEGLSLEEYAQDRLETMQKAEEAEKERKEKYNDGINPDTCGLAEKAVNYQKEARENGEKVTNNREIRAHTEARWKYDKCKKQGFIK</sequence>
<dbReference type="RefSeq" id="WP_063263265.1">
    <property type="nucleotide sequence ID" value="NZ_LJKE01000121.1"/>
</dbReference>
<evidence type="ECO:0008006" key="6">
    <source>
        <dbReference type="Google" id="ProtNLM"/>
    </source>
</evidence>
<keyword evidence="3" id="KW-0732">Signal</keyword>